<evidence type="ECO:0000313" key="5">
    <source>
        <dbReference type="Proteomes" id="UP001153069"/>
    </source>
</evidence>
<evidence type="ECO:0000313" key="4">
    <source>
        <dbReference type="EMBL" id="CAB9510300.1"/>
    </source>
</evidence>
<organism evidence="4 5">
    <name type="scientific">Seminavis robusta</name>
    <dbReference type="NCBI Taxonomy" id="568900"/>
    <lineage>
        <taxon>Eukaryota</taxon>
        <taxon>Sar</taxon>
        <taxon>Stramenopiles</taxon>
        <taxon>Ochrophyta</taxon>
        <taxon>Bacillariophyta</taxon>
        <taxon>Bacillariophyceae</taxon>
        <taxon>Bacillariophycidae</taxon>
        <taxon>Naviculales</taxon>
        <taxon>Naviculaceae</taxon>
        <taxon>Seminavis</taxon>
    </lineage>
</organism>
<gene>
    <name evidence="4" type="ORF">SEMRO_430_G141270.1</name>
</gene>
<protein>
    <submittedName>
        <fullName evidence="4">Hydra magnipapillata</fullName>
    </submittedName>
</protein>
<keyword evidence="2 3" id="KW-0802">TPR repeat</keyword>
<evidence type="ECO:0000256" key="2">
    <source>
        <dbReference type="ARBA" id="ARBA00022803"/>
    </source>
</evidence>
<keyword evidence="5" id="KW-1185">Reference proteome</keyword>
<dbReference type="PANTHER" id="PTHR45641">
    <property type="entry name" value="TETRATRICOPEPTIDE REPEAT PROTEIN (AFU_ORTHOLOGUE AFUA_6G03870)"/>
    <property type="match status" value="1"/>
</dbReference>
<dbReference type="InterPro" id="IPR011990">
    <property type="entry name" value="TPR-like_helical_dom_sf"/>
</dbReference>
<dbReference type="EMBL" id="CAICTM010000429">
    <property type="protein sequence ID" value="CAB9510300.1"/>
    <property type="molecule type" value="Genomic_DNA"/>
</dbReference>
<dbReference type="Proteomes" id="UP001153069">
    <property type="component" value="Unassembled WGS sequence"/>
</dbReference>
<proteinExistence type="predicted"/>
<feature type="repeat" description="TPR" evidence="3">
    <location>
        <begin position="174"/>
        <end position="207"/>
    </location>
</feature>
<dbReference type="PANTHER" id="PTHR45641:SF19">
    <property type="entry name" value="NEPHROCYSTIN-3"/>
    <property type="match status" value="1"/>
</dbReference>
<dbReference type="AlphaFoldDB" id="A0A9N8DXT8"/>
<name>A0A9N8DXT8_9STRA</name>
<reference evidence="4" key="1">
    <citation type="submission" date="2020-06" db="EMBL/GenBank/DDBJ databases">
        <authorList>
            <consortium name="Plant Systems Biology data submission"/>
        </authorList>
    </citation>
    <scope>NUCLEOTIDE SEQUENCE</scope>
    <source>
        <strain evidence="4">D6</strain>
    </source>
</reference>
<dbReference type="InterPro" id="IPR019734">
    <property type="entry name" value="TPR_rpt"/>
</dbReference>
<dbReference type="SUPFAM" id="SSF48452">
    <property type="entry name" value="TPR-like"/>
    <property type="match status" value="1"/>
</dbReference>
<dbReference type="OrthoDB" id="9986634at2759"/>
<comment type="caution">
    <text evidence="4">The sequence shown here is derived from an EMBL/GenBank/DDBJ whole genome shotgun (WGS) entry which is preliminary data.</text>
</comment>
<dbReference type="Gene3D" id="1.25.40.10">
    <property type="entry name" value="Tetratricopeptide repeat domain"/>
    <property type="match status" value="2"/>
</dbReference>
<dbReference type="Pfam" id="PF13374">
    <property type="entry name" value="TPR_10"/>
    <property type="match status" value="1"/>
</dbReference>
<dbReference type="Pfam" id="PF13424">
    <property type="entry name" value="TPR_12"/>
    <property type="match status" value="1"/>
</dbReference>
<dbReference type="SMART" id="SM00028">
    <property type="entry name" value="TPR"/>
    <property type="match status" value="4"/>
</dbReference>
<evidence type="ECO:0000256" key="1">
    <source>
        <dbReference type="ARBA" id="ARBA00022737"/>
    </source>
</evidence>
<accession>A0A9N8DXT8</accession>
<keyword evidence="1" id="KW-0677">Repeat</keyword>
<dbReference type="PROSITE" id="PS50005">
    <property type="entry name" value="TPR"/>
    <property type="match status" value="1"/>
</dbReference>
<sequence length="249" mass="27511">MLGGGHPDTAFGYATLASLQEDPSEAVGMLNRCLEIQESLLGEKHPAVADTCDQIGDALRRMGILERSLEFYERSLKIHQEKVDCHLPVARLYAKLGIVSLALGNGRDVVRHHARSIASLKDAPVKRDQAFLSIYDEAGKEMLRERDFDNAVALYRQALSIRKVMCGQLDPDIAIAHEGIGFALFSKGDYIGALREYQKSLSIRETTLEEDHADLLAVVEMVDIVRLKISKVESLPSHAGPGNGLNWTF</sequence>
<evidence type="ECO:0000256" key="3">
    <source>
        <dbReference type="PROSITE-ProRule" id="PRU00339"/>
    </source>
</evidence>